<evidence type="ECO:0000256" key="1">
    <source>
        <dbReference type="ARBA" id="ARBA00022676"/>
    </source>
</evidence>
<dbReference type="SUPFAM" id="SSF53271">
    <property type="entry name" value="PRTase-like"/>
    <property type="match status" value="1"/>
</dbReference>
<dbReference type="PANTHER" id="PTHR43363">
    <property type="entry name" value="HYPOXANTHINE PHOSPHORIBOSYLTRANSFERASE"/>
    <property type="match status" value="1"/>
</dbReference>
<dbReference type="AlphaFoldDB" id="A0A0G0T3U9"/>
<feature type="domain" description="Phosphoribosyltransferase" evidence="3">
    <location>
        <begin position="19"/>
        <end position="151"/>
    </location>
</feature>
<sequence>MTFKKITISNQSFIVPTWEEMGELCFELSKKIIESGKEFDRIIALAKGGWTWARAVSDYTKIQNVGSIQYEFYADIYKTNKTPKLKQPLPISVKGEKLLVLDDVADSGATLHVAVDYLQKSKARTISTATFFYKPWSTITPDFFVYTTDTWVIHPHEIREMVELLSNKWKKDGSTKEEIRNYFTLLKLPANQVTYFIRS</sequence>
<evidence type="ECO:0000256" key="2">
    <source>
        <dbReference type="ARBA" id="ARBA00022679"/>
    </source>
</evidence>
<evidence type="ECO:0000259" key="3">
    <source>
        <dbReference type="Pfam" id="PF00156"/>
    </source>
</evidence>
<dbReference type="Proteomes" id="UP000034664">
    <property type="component" value="Unassembled WGS sequence"/>
</dbReference>
<dbReference type="CDD" id="cd06223">
    <property type="entry name" value="PRTases_typeI"/>
    <property type="match status" value="1"/>
</dbReference>
<keyword evidence="1 4" id="KW-0328">Glycosyltransferase</keyword>
<proteinExistence type="predicted"/>
<evidence type="ECO:0000313" key="5">
    <source>
        <dbReference type="Proteomes" id="UP000034664"/>
    </source>
</evidence>
<dbReference type="EMBL" id="LBZM01000022">
    <property type="protein sequence ID" value="KKR71659.1"/>
    <property type="molecule type" value="Genomic_DNA"/>
</dbReference>
<dbReference type="PANTHER" id="PTHR43363:SF1">
    <property type="entry name" value="HYPOXANTHINE-GUANINE PHOSPHORIBOSYLTRANSFERASE"/>
    <property type="match status" value="1"/>
</dbReference>
<comment type="caution">
    <text evidence="4">The sequence shown here is derived from an EMBL/GenBank/DDBJ whole genome shotgun (WGS) entry which is preliminary data.</text>
</comment>
<dbReference type="Gene3D" id="3.40.50.2020">
    <property type="match status" value="1"/>
</dbReference>
<accession>A0A0G0T3U9</accession>
<dbReference type="InterPro" id="IPR000836">
    <property type="entry name" value="PRTase_dom"/>
</dbReference>
<reference evidence="4 5" key="1">
    <citation type="journal article" date="2015" name="Nature">
        <title>rRNA introns, odd ribosomes, and small enigmatic genomes across a large radiation of phyla.</title>
        <authorList>
            <person name="Brown C.T."/>
            <person name="Hug L.A."/>
            <person name="Thomas B.C."/>
            <person name="Sharon I."/>
            <person name="Castelle C.J."/>
            <person name="Singh A."/>
            <person name="Wilkins M.J."/>
            <person name="Williams K.H."/>
            <person name="Banfield J.F."/>
        </authorList>
    </citation>
    <scope>NUCLEOTIDE SEQUENCE [LARGE SCALE GENOMIC DNA]</scope>
</reference>
<protein>
    <submittedName>
        <fullName evidence="4">Purine phosphoribosyltransferase</fullName>
    </submittedName>
</protein>
<dbReference type="InterPro" id="IPR029057">
    <property type="entry name" value="PRTase-like"/>
</dbReference>
<gene>
    <name evidence="4" type="ORF">UU14_C0022G0007</name>
</gene>
<organism evidence="4 5">
    <name type="scientific">Candidatus Roizmanbacteria bacterium GW2011_GWB1_40_7</name>
    <dbReference type="NCBI Taxonomy" id="1618482"/>
    <lineage>
        <taxon>Bacteria</taxon>
        <taxon>Candidatus Roizmaniibacteriota</taxon>
    </lineage>
</organism>
<evidence type="ECO:0000313" key="4">
    <source>
        <dbReference type="EMBL" id="KKR71659.1"/>
    </source>
</evidence>
<dbReference type="GO" id="GO:0016757">
    <property type="term" value="F:glycosyltransferase activity"/>
    <property type="evidence" value="ECO:0007669"/>
    <property type="project" value="UniProtKB-KW"/>
</dbReference>
<name>A0A0G0T3U9_9BACT</name>
<keyword evidence="2 4" id="KW-0808">Transferase</keyword>
<dbReference type="Pfam" id="PF00156">
    <property type="entry name" value="Pribosyltran"/>
    <property type="match status" value="1"/>
</dbReference>